<dbReference type="EMBL" id="GGEC01083444">
    <property type="protein sequence ID" value="MBX63928.1"/>
    <property type="molecule type" value="Transcribed_RNA"/>
</dbReference>
<sequence>MLIPFTLIAIIWKQILPTFATQSLVCKFLYSSKLTFVLALFVSISTFDNENATQSGES</sequence>
<protein>
    <submittedName>
        <fullName evidence="1">Uncharacterized protein</fullName>
    </submittedName>
</protein>
<dbReference type="AlphaFoldDB" id="A0A2P2QAA5"/>
<reference evidence="1" key="1">
    <citation type="submission" date="2018-02" db="EMBL/GenBank/DDBJ databases">
        <title>Rhizophora mucronata_Transcriptome.</title>
        <authorList>
            <person name="Meera S.P."/>
            <person name="Sreeshan A."/>
            <person name="Augustine A."/>
        </authorList>
    </citation>
    <scope>NUCLEOTIDE SEQUENCE</scope>
    <source>
        <tissue evidence="1">Leaf</tissue>
    </source>
</reference>
<organism evidence="1">
    <name type="scientific">Rhizophora mucronata</name>
    <name type="common">Asiatic mangrove</name>
    <dbReference type="NCBI Taxonomy" id="61149"/>
    <lineage>
        <taxon>Eukaryota</taxon>
        <taxon>Viridiplantae</taxon>
        <taxon>Streptophyta</taxon>
        <taxon>Embryophyta</taxon>
        <taxon>Tracheophyta</taxon>
        <taxon>Spermatophyta</taxon>
        <taxon>Magnoliopsida</taxon>
        <taxon>eudicotyledons</taxon>
        <taxon>Gunneridae</taxon>
        <taxon>Pentapetalae</taxon>
        <taxon>rosids</taxon>
        <taxon>fabids</taxon>
        <taxon>Malpighiales</taxon>
        <taxon>Rhizophoraceae</taxon>
        <taxon>Rhizophora</taxon>
    </lineage>
</organism>
<name>A0A2P2QAA5_RHIMU</name>
<proteinExistence type="predicted"/>
<evidence type="ECO:0000313" key="1">
    <source>
        <dbReference type="EMBL" id="MBX63928.1"/>
    </source>
</evidence>
<accession>A0A2P2QAA5</accession>